<dbReference type="EMBL" id="JAPDRQ010000005">
    <property type="protein sequence ID" value="KAJ9663997.1"/>
    <property type="molecule type" value="Genomic_DNA"/>
</dbReference>
<protein>
    <submittedName>
        <fullName evidence="1">Uncharacterized protein</fullName>
    </submittedName>
</protein>
<keyword evidence="2" id="KW-1185">Reference proteome</keyword>
<gene>
    <name evidence="1" type="ORF">H2198_000500</name>
</gene>
<name>A0ACC3AJM5_9EURO</name>
<accession>A0ACC3AJM5</accession>
<organism evidence="1 2">
    <name type="scientific">Neophaeococcomyces mojaviensis</name>
    <dbReference type="NCBI Taxonomy" id="3383035"/>
    <lineage>
        <taxon>Eukaryota</taxon>
        <taxon>Fungi</taxon>
        <taxon>Dikarya</taxon>
        <taxon>Ascomycota</taxon>
        <taxon>Pezizomycotina</taxon>
        <taxon>Eurotiomycetes</taxon>
        <taxon>Chaetothyriomycetidae</taxon>
        <taxon>Chaetothyriales</taxon>
        <taxon>Chaetothyriales incertae sedis</taxon>
        <taxon>Neophaeococcomyces</taxon>
    </lineage>
</organism>
<proteinExistence type="predicted"/>
<sequence length="226" mass="24697">MNANGRPFSALPDNADARYDHVIVPNPRRRDEIPIGHWPDDAVGESSVSNLPSRSQPWGSTLGHIDPRITDLTTGYPSNMPSWNDTQDSSLPNTDSRGMQPFRSDDMELVMTTTAGAIENAGGYSSNSSLEVNLNCTANTLVEVGTMFNPMDVDGFSAISNFQCDLDAFSNSHIPDGVVPAFGPSSLALPDMDFILFKDADPTNPRIWKCGRNNCAKAFTKRHLYK</sequence>
<dbReference type="Proteomes" id="UP001172386">
    <property type="component" value="Unassembled WGS sequence"/>
</dbReference>
<evidence type="ECO:0000313" key="2">
    <source>
        <dbReference type="Proteomes" id="UP001172386"/>
    </source>
</evidence>
<reference evidence="1" key="1">
    <citation type="submission" date="2022-10" db="EMBL/GenBank/DDBJ databases">
        <title>Culturing micro-colonial fungi from biological soil crusts in the Mojave desert and describing Neophaeococcomyces mojavensis, and introducing the new genera and species Taxawa tesnikishii.</title>
        <authorList>
            <person name="Kurbessoian T."/>
            <person name="Stajich J.E."/>
        </authorList>
    </citation>
    <scope>NUCLEOTIDE SEQUENCE</scope>
    <source>
        <strain evidence="1">JES_112</strain>
    </source>
</reference>
<evidence type="ECO:0000313" key="1">
    <source>
        <dbReference type="EMBL" id="KAJ9663997.1"/>
    </source>
</evidence>
<comment type="caution">
    <text evidence="1">The sequence shown here is derived from an EMBL/GenBank/DDBJ whole genome shotgun (WGS) entry which is preliminary data.</text>
</comment>